<accession>A0A6A6HCY3</accession>
<dbReference type="GO" id="GO:0022857">
    <property type="term" value="F:transmembrane transporter activity"/>
    <property type="evidence" value="ECO:0007669"/>
    <property type="project" value="InterPro"/>
</dbReference>
<proteinExistence type="inferred from homology"/>
<feature type="transmembrane region" description="Helical" evidence="7">
    <location>
        <begin position="528"/>
        <end position="547"/>
    </location>
</feature>
<gene>
    <name evidence="9" type="ORF">EV356DRAFT_94901</name>
</gene>
<feature type="transmembrane region" description="Helical" evidence="7">
    <location>
        <begin position="389"/>
        <end position="408"/>
    </location>
</feature>
<feature type="compositionally biased region" description="Basic and acidic residues" evidence="6">
    <location>
        <begin position="37"/>
        <end position="46"/>
    </location>
</feature>
<dbReference type="PANTHER" id="PTHR23501:SF193">
    <property type="entry name" value="MULTIDRUG TRANSPORTER, PUTATIVE (AFU_ORTHOLOGUE AFUA_8G00940)-RELATED"/>
    <property type="match status" value="1"/>
</dbReference>
<evidence type="ECO:0000256" key="2">
    <source>
        <dbReference type="ARBA" id="ARBA00007520"/>
    </source>
</evidence>
<feature type="transmembrane region" description="Helical" evidence="7">
    <location>
        <begin position="126"/>
        <end position="146"/>
    </location>
</feature>
<evidence type="ECO:0000256" key="4">
    <source>
        <dbReference type="ARBA" id="ARBA00022989"/>
    </source>
</evidence>
<evidence type="ECO:0000256" key="1">
    <source>
        <dbReference type="ARBA" id="ARBA00004141"/>
    </source>
</evidence>
<dbReference type="Pfam" id="PF07690">
    <property type="entry name" value="MFS_1"/>
    <property type="match status" value="1"/>
</dbReference>
<keyword evidence="5 7" id="KW-0472">Membrane</keyword>
<dbReference type="AlphaFoldDB" id="A0A6A6HCY3"/>
<comment type="similarity">
    <text evidence="2">Belongs to the major facilitator superfamily. TCR/Tet family.</text>
</comment>
<feature type="domain" description="Major facilitator superfamily (MFS) profile" evidence="8">
    <location>
        <begin position="62"/>
        <end position="551"/>
    </location>
</feature>
<organism evidence="9 10">
    <name type="scientific">Viridothelium virens</name>
    <name type="common">Speckled blister lichen</name>
    <name type="synonym">Trypethelium virens</name>
    <dbReference type="NCBI Taxonomy" id="1048519"/>
    <lineage>
        <taxon>Eukaryota</taxon>
        <taxon>Fungi</taxon>
        <taxon>Dikarya</taxon>
        <taxon>Ascomycota</taxon>
        <taxon>Pezizomycotina</taxon>
        <taxon>Dothideomycetes</taxon>
        <taxon>Dothideomycetes incertae sedis</taxon>
        <taxon>Trypetheliales</taxon>
        <taxon>Trypetheliaceae</taxon>
        <taxon>Viridothelium</taxon>
    </lineage>
</organism>
<feature type="transmembrane region" description="Helical" evidence="7">
    <location>
        <begin position="330"/>
        <end position="351"/>
    </location>
</feature>
<dbReference type="Proteomes" id="UP000800092">
    <property type="component" value="Unassembled WGS sequence"/>
</dbReference>
<evidence type="ECO:0000259" key="8">
    <source>
        <dbReference type="PROSITE" id="PS50850"/>
    </source>
</evidence>
<dbReference type="GO" id="GO:0005886">
    <property type="term" value="C:plasma membrane"/>
    <property type="evidence" value="ECO:0007669"/>
    <property type="project" value="TreeGrafter"/>
</dbReference>
<dbReference type="EMBL" id="ML991789">
    <property type="protein sequence ID" value="KAF2235731.1"/>
    <property type="molecule type" value="Genomic_DNA"/>
</dbReference>
<name>A0A6A6HCY3_VIRVR</name>
<feature type="transmembrane region" description="Helical" evidence="7">
    <location>
        <begin position="255"/>
        <end position="277"/>
    </location>
</feature>
<feature type="transmembrane region" description="Helical" evidence="7">
    <location>
        <begin position="212"/>
        <end position="234"/>
    </location>
</feature>
<dbReference type="PROSITE" id="PS50850">
    <property type="entry name" value="MFS"/>
    <property type="match status" value="1"/>
</dbReference>
<dbReference type="SUPFAM" id="SSF103473">
    <property type="entry name" value="MFS general substrate transporter"/>
    <property type="match status" value="1"/>
</dbReference>
<sequence>MDDSARSETSTSDEKLSSPQPSKNELAISQLPPDSDSSPKVHHEQQPNDQSQYVTGYKLAIIVATVSLSCFLMLLDTMIIGTAIPRITDTFHSLTDVGWYASAYQFGSAAPQLLTGKIYTRFSTKWTFLVFLGIFELGSVLCGAAVSSRMLIVARAVAGMGAAGITTGAITIISSCAPLEKRPALIGYLTGFNQLGLVAGPLIGGAFTSYTTWRWCFYVNIPVGAVAAVAIALLHIPEQTTKASPLSVLRRLHHYLDLVGFVLFAPAVLQLLLALQYGGNVYAWNSSQVIGLFCGSAATSVVWIFWNYSRGKDASLPFSLIGQTAVWTSGIYQALIQTAIYGIIYFLPIYFQAVDNASPMLSGVYLLPTILSQLVMAVSSGKIMSTIGYALPSAIFSTVFLSVASGLYSLLGPNSPVGEWIGFQIIGGIGSGAGLQVAIVAVQAVIKGPELPSAMAFLVCVQFLGPAIALALYNVIFDTSLRSQLTQKAPHLNATAIIDSGATGFRDQVQPSDLPPLLSAYATSIDRVFYLVTGLSAARIICLWGMGWHDIRKKKPSVDPETTNDGK</sequence>
<dbReference type="InterPro" id="IPR036259">
    <property type="entry name" value="MFS_trans_sf"/>
</dbReference>
<dbReference type="PANTHER" id="PTHR23501">
    <property type="entry name" value="MAJOR FACILITATOR SUPERFAMILY"/>
    <property type="match status" value="1"/>
</dbReference>
<feature type="transmembrane region" description="Helical" evidence="7">
    <location>
        <begin position="185"/>
        <end position="206"/>
    </location>
</feature>
<evidence type="ECO:0000256" key="6">
    <source>
        <dbReference type="SAM" id="MobiDB-lite"/>
    </source>
</evidence>
<keyword evidence="4 7" id="KW-1133">Transmembrane helix</keyword>
<keyword evidence="10" id="KW-1185">Reference proteome</keyword>
<comment type="subcellular location">
    <subcellularLocation>
        <location evidence="1">Membrane</location>
        <topology evidence="1">Multi-pass membrane protein</topology>
    </subcellularLocation>
</comment>
<dbReference type="InterPro" id="IPR011701">
    <property type="entry name" value="MFS"/>
</dbReference>
<protein>
    <submittedName>
        <fullName evidence="9">MFS general substrate transporter</fullName>
    </submittedName>
</protein>
<evidence type="ECO:0000256" key="3">
    <source>
        <dbReference type="ARBA" id="ARBA00022692"/>
    </source>
</evidence>
<dbReference type="OrthoDB" id="10021397at2759"/>
<feature type="transmembrane region" description="Helical" evidence="7">
    <location>
        <begin position="152"/>
        <end position="173"/>
    </location>
</feature>
<feature type="transmembrane region" description="Helical" evidence="7">
    <location>
        <begin position="289"/>
        <end position="309"/>
    </location>
</feature>
<dbReference type="CDD" id="cd17502">
    <property type="entry name" value="MFS_Azr1_MDR_like"/>
    <property type="match status" value="1"/>
</dbReference>
<evidence type="ECO:0000313" key="9">
    <source>
        <dbReference type="EMBL" id="KAF2235731.1"/>
    </source>
</evidence>
<feature type="transmembrane region" description="Helical" evidence="7">
    <location>
        <begin position="420"/>
        <end position="442"/>
    </location>
</feature>
<reference evidence="9" key="1">
    <citation type="journal article" date="2020" name="Stud. Mycol.">
        <title>101 Dothideomycetes genomes: a test case for predicting lifestyles and emergence of pathogens.</title>
        <authorList>
            <person name="Haridas S."/>
            <person name="Albert R."/>
            <person name="Binder M."/>
            <person name="Bloem J."/>
            <person name="Labutti K."/>
            <person name="Salamov A."/>
            <person name="Andreopoulos B."/>
            <person name="Baker S."/>
            <person name="Barry K."/>
            <person name="Bills G."/>
            <person name="Bluhm B."/>
            <person name="Cannon C."/>
            <person name="Castanera R."/>
            <person name="Culley D."/>
            <person name="Daum C."/>
            <person name="Ezra D."/>
            <person name="Gonzalez J."/>
            <person name="Henrissat B."/>
            <person name="Kuo A."/>
            <person name="Liang C."/>
            <person name="Lipzen A."/>
            <person name="Lutzoni F."/>
            <person name="Magnuson J."/>
            <person name="Mondo S."/>
            <person name="Nolan M."/>
            <person name="Ohm R."/>
            <person name="Pangilinan J."/>
            <person name="Park H.-J."/>
            <person name="Ramirez L."/>
            <person name="Alfaro M."/>
            <person name="Sun H."/>
            <person name="Tritt A."/>
            <person name="Yoshinaga Y."/>
            <person name="Zwiers L.-H."/>
            <person name="Turgeon B."/>
            <person name="Goodwin S."/>
            <person name="Spatafora J."/>
            <person name="Crous P."/>
            <person name="Grigoriev I."/>
        </authorList>
    </citation>
    <scope>NUCLEOTIDE SEQUENCE</scope>
    <source>
        <strain evidence="9">Tuck. ex Michener</strain>
    </source>
</reference>
<feature type="transmembrane region" description="Helical" evidence="7">
    <location>
        <begin position="454"/>
        <end position="476"/>
    </location>
</feature>
<evidence type="ECO:0000256" key="5">
    <source>
        <dbReference type="ARBA" id="ARBA00023136"/>
    </source>
</evidence>
<dbReference type="InterPro" id="IPR020846">
    <property type="entry name" value="MFS_dom"/>
</dbReference>
<feature type="transmembrane region" description="Helical" evidence="7">
    <location>
        <begin position="59"/>
        <end position="85"/>
    </location>
</feature>
<dbReference type="Gene3D" id="1.20.1250.20">
    <property type="entry name" value="MFS general substrate transporter like domains"/>
    <property type="match status" value="2"/>
</dbReference>
<evidence type="ECO:0000256" key="7">
    <source>
        <dbReference type="SAM" id="Phobius"/>
    </source>
</evidence>
<feature type="region of interest" description="Disordered" evidence="6">
    <location>
        <begin position="1"/>
        <end position="49"/>
    </location>
</feature>
<feature type="transmembrane region" description="Helical" evidence="7">
    <location>
        <begin position="357"/>
        <end position="377"/>
    </location>
</feature>
<evidence type="ECO:0000313" key="10">
    <source>
        <dbReference type="Proteomes" id="UP000800092"/>
    </source>
</evidence>
<keyword evidence="3 7" id="KW-0812">Transmembrane</keyword>
<feature type="compositionally biased region" description="Basic and acidic residues" evidence="6">
    <location>
        <begin position="1"/>
        <end position="16"/>
    </location>
</feature>